<protein>
    <submittedName>
        <fullName evidence="1">DUF1573 domain-containing protein</fullName>
    </submittedName>
</protein>
<keyword evidence="2" id="KW-1185">Reference proteome</keyword>
<proteinExistence type="predicted"/>
<organism evidence="1 2">
    <name type="scientific">Hyunsoonleella flava</name>
    <dbReference type="NCBI Taxonomy" id="2527939"/>
    <lineage>
        <taxon>Bacteria</taxon>
        <taxon>Pseudomonadati</taxon>
        <taxon>Bacteroidota</taxon>
        <taxon>Flavobacteriia</taxon>
        <taxon>Flavobacteriales</taxon>
        <taxon>Flavobacteriaceae</taxon>
    </lineage>
</organism>
<dbReference type="EMBL" id="SIRT01000013">
    <property type="protein sequence ID" value="TBN00848.1"/>
    <property type="molecule type" value="Genomic_DNA"/>
</dbReference>
<accession>A0A4Q9FB13</accession>
<dbReference type="Proteomes" id="UP000291142">
    <property type="component" value="Unassembled WGS sequence"/>
</dbReference>
<dbReference type="Pfam" id="PF07610">
    <property type="entry name" value="DUF1573"/>
    <property type="match status" value="1"/>
</dbReference>
<dbReference type="Gene3D" id="2.60.40.10">
    <property type="entry name" value="Immunoglobulins"/>
    <property type="match status" value="1"/>
</dbReference>
<sequence length="155" mass="17199">MNNQKTNIMTHFKSTLSIEKATVLTFLLFTLIANFSFSQEQTSNANIGVFLFEEEVIDYGTIQQNDDGLRTFKFTNRGTAPIVISNVKTTCGCTVPYYSKAAILPGESSMINIKYATNRIGKFSKSITIISNASEPQKRLRIKGNVISKNTVAVK</sequence>
<comment type="caution">
    <text evidence="1">The sequence shown here is derived from an EMBL/GenBank/DDBJ whole genome shotgun (WGS) entry which is preliminary data.</text>
</comment>
<dbReference type="PANTHER" id="PTHR37833">
    <property type="entry name" value="LIPOPROTEIN-RELATED"/>
    <property type="match status" value="1"/>
</dbReference>
<dbReference type="OrthoDB" id="826619at2"/>
<evidence type="ECO:0000313" key="1">
    <source>
        <dbReference type="EMBL" id="TBN00848.1"/>
    </source>
</evidence>
<dbReference type="InterPro" id="IPR013783">
    <property type="entry name" value="Ig-like_fold"/>
</dbReference>
<evidence type="ECO:0000313" key="2">
    <source>
        <dbReference type="Proteomes" id="UP000291142"/>
    </source>
</evidence>
<dbReference type="AlphaFoldDB" id="A0A4Q9FB13"/>
<name>A0A4Q9FB13_9FLAO</name>
<dbReference type="InterPro" id="IPR011467">
    <property type="entry name" value="DUF1573"/>
</dbReference>
<reference evidence="1 2" key="1">
    <citation type="submission" date="2019-02" db="EMBL/GenBank/DDBJ databases">
        <title>Hyunsoonleella sp., isolated from marine sediment.</title>
        <authorList>
            <person name="Liu B.-T."/>
        </authorList>
    </citation>
    <scope>NUCLEOTIDE SEQUENCE [LARGE SCALE GENOMIC DNA]</scope>
    <source>
        <strain evidence="1 2">T58</strain>
    </source>
</reference>
<dbReference type="PANTHER" id="PTHR37833:SF1">
    <property type="entry name" value="SIGNAL PEPTIDE PROTEIN"/>
    <property type="match status" value="1"/>
</dbReference>
<gene>
    <name evidence="1" type="ORF">EYD45_13560</name>
</gene>